<proteinExistence type="predicted"/>
<evidence type="ECO:0000256" key="2">
    <source>
        <dbReference type="ARBA" id="ARBA00022475"/>
    </source>
</evidence>
<dbReference type="Proteomes" id="UP000475155">
    <property type="component" value="Unassembled WGS sequence"/>
</dbReference>
<evidence type="ECO:0000313" key="7">
    <source>
        <dbReference type="EMBL" id="NEH12005.1"/>
    </source>
</evidence>
<dbReference type="Pfam" id="PF02361">
    <property type="entry name" value="CbiQ"/>
    <property type="match status" value="1"/>
</dbReference>
<feature type="transmembrane region" description="Helical" evidence="6">
    <location>
        <begin position="142"/>
        <end position="160"/>
    </location>
</feature>
<feature type="transmembrane region" description="Helical" evidence="6">
    <location>
        <begin position="71"/>
        <end position="101"/>
    </location>
</feature>
<evidence type="ECO:0000256" key="6">
    <source>
        <dbReference type="SAM" id="Phobius"/>
    </source>
</evidence>
<evidence type="ECO:0008006" key="9">
    <source>
        <dbReference type="Google" id="ProtNLM"/>
    </source>
</evidence>
<keyword evidence="4 6" id="KW-1133">Transmembrane helix</keyword>
<evidence type="ECO:0000256" key="5">
    <source>
        <dbReference type="ARBA" id="ARBA00023136"/>
    </source>
</evidence>
<dbReference type="CDD" id="cd16914">
    <property type="entry name" value="EcfT"/>
    <property type="match status" value="1"/>
</dbReference>
<dbReference type="InterPro" id="IPR003339">
    <property type="entry name" value="ABC/ECF_trnsptr_transmembrane"/>
</dbReference>
<sequence>MTGVDGEPTSFPDWLGVSESYEPADDRSTFVERNLGVFGRTLAAVADGGQPELVAGPIDRALGNVSTSLRLLGLVIAIVCTNLTSNMIFDYILLAVVLAVLAVRPVRLMRTVVFAGLGIAALSSLVALPAIFLGQYNSPMRLFIRAFITVSLTVGLARTVPWNRLIAGLRGLHVPNSVVYVCDVTIQFIDILGRSMLSLLDSLSLRSVGRDRRKMASAGHVLGAVFLLANRRAREMGESMLCRGFEGEYRIPKQRWLTAPNAAYAAMIAAMIAAAVYFG</sequence>
<dbReference type="EMBL" id="WHZU01000012">
    <property type="protein sequence ID" value="NEH12005.1"/>
    <property type="molecule type" value="Genomic_DNA"/>
</dbReference>
<reference evidence="7 8" key="1">
    <citation type="submission" date="2019-10" db="EMBL/GenBank/DDBJ databases">
        <title>Bifidobacterium from non-human primates.</title>
        <authorList>
            <person name="Modesto M."/>
        </authorList>
    </citation>
    <scope>NUCLEOTIDE SEQUENCE [LARGE SCALE GENOMIC DNA]</scope>
    <source>
        <strain evidence="7 8">SMA1</strain>
    </source>
</reference>
<gene>
    <name evidence="7" type="ORF">GFD18_07875</name>
</gene>
<comment type="caution">
    <text evidence="7">The sequence shown here is derived from an EMBL/GenBank/DDBJ whole genome shotgun (WGS) entry which is preliminary data.</text>
</comment>
<dbReference type="RefSeq" id="WP_163200513.1">
    <property type="nucleotide sequence ID" value="NZ_WHZU01000012.1"/>
</dbReference>
<evidence type="ECO:0000313" key="8">
    <source>
        <dbReference type="Proteomes" id="UP000475155"/>
    </source>
</evidence>
<comment type="subcellular location">
    <subcellularLocation>
        <location evidence="1">Membrane</location>
        <topology evidence="1">Multi-pass membrane protein</topology>
    </subcellularLocation>
</comment>
<dbReference type="InterPro" id="IPR051611">
    <property type="entry name" value="ECF_transporter_component"/>
</dbReference>
<keyword evidence="5 6" id="KW-0472">Membrane</keyword>
<feature type="transmembrane region" description="Helical" evidence="6">
    <location>
        <begin position="113"/>
        <end position="136"/>
    </location>
</feature>
<feature type="transmembrane region" description="Helical" evidence="6">
    <location>
        <begin position="256"/>
        <end position="278"/>
    </location>
</feature>
<keyword evidence="3 6" id="KW-0812">Transmembrane</keyword>
<protein>
    <recommendedName>
        <fullName evidence="9">Cobalt ABC transporter permease</fullName>
    </recommendedName>
</protein>
<evidence type="ECO:0000256" key="4">
    <source>
        <dbReference type="ARBA" id="ARBA00022989"/>
    </source>
</evidence>
<accession>A0ABX0CHX0</accession>
<evidence type="ECO:0000256" key="3">
    <source>
        <dbReference type="ARBA" id="ARBA00022692"/>
    </source>
</evidence>
<keyword evidence="8" id="KW-1185">Reference proteome</keyword>
<organism evidence="7 8">
    <name type="scientific">Bifidobacterium saimiriisciurei</name>
    <dbReference type="NCBI Taxonomy" id="2661627"/>
    <lineage>
        <taxon>Bacteria</taxon>
        <taxon>Bacillati</taxon>
        <taxon>Actinomycetota</taxon>
        <taxon>Actinomycetes</taxon>
        <taxon>Bifidobacteriales</taxon>
        <taxon>Bifidobacteriaceae</taxon>
        <taxon>Bifidobacterium</taxon>
    </lineage>
</organism>
<name>A0ABX0CHX0_9BIFI</name>
<evidence type="ECO:0000256" key="1">
    <source>
        <dbReference type="ARBA" id="ARBA00004141"/>
    </source>
</evidence>
<dbReference type="PANTHER" id="PTHR34857:SF2">
    <property type="entry name" value="SLL0384 PROTEIN"/>
    <property type="match status" value="1"/>
</dbReference>
<keyword evidence="2" id="KW-1003">Cell membrane</keyword>
<dbReference type="PANTHER" id="PTHR34857">
    <property type="entry name" value="SLL0384 PROTEIN"/>
    <property type="match status" value="1"/>
</dbReference>